<accession>A0A9Q4ASA9</accession>
<dbReference type="InterPro" id="IPR001387">
    <property type="entry name" value="Cro/C1-type_HTH"/>
</dbReference>
<dbReference type="InterPro" id="IPR010982">
    <property type="entry name" value="Lambda_DNA-bd_dom_sf"/>
</dbReference>
<dbReference type="EMBL" id="JAMWDU010000006">
    <property type="protein sequence ID" value="MCP8888737.1"/>
    <property type="molecule type" value="Genomic_DNA"/>
</dbReference>
<dbReference type="Gene3D" id="1.10.260.40">
    <property type="entry name" value="lambda repressor-like DNA-binding domains"/>
    <property type="match status" value="1"/>
</dbReference>
<feature type="domain" description="HTH cro/C1-type" evidence="1">
    <location>
        <begin position="22"/>
        <end position="68"/>
    </location>
</feature>
<evidence type="ECO:0000259" key="1">
    <source>
        <dbReference type="Pfam" id="PF01381"/>
    </source>
</evidence>
<comment type="caution">
    <text evidence="2">The sequence shown here is derived from an EMBL/GenBank/DDBJ whole genome shotgun (WGS) entry which is preliminary data.</text>
</comment>
<reference evidence="2" key="1">
    <citation type="submission" date="2022-06" db="EMBL/GenBank/DDBJ databases">
        <title>Devosia sp. XJ19-45 genome assembly.</title>
        <authorList>
            <person name="Li B."/>
            <person name="Cai M."/>
            <person name="Nie G."/>
            <person name="Li W."/>
        </authorList>
    </citation>
    <scope>NUCLEOTIDE SEQUENCE</scope>
    <source>
        <strain evidence="2">XJ19-45</strain>
    </source>
</reference>
<dbReference type="Proteomes" id="UP001060275">
    <property type="component" value="Unassembled WGS sequence"/>
</dbReference>
<dbReference type="AlphaFoldDB" id="A0A9Q4ASA9"/>
<dbReference type="CDD" id="cd00093">
    <property type="entry name" value="HTH_XRE"/>
    <property type="match status" value="1"/>
</dbReference>
<evidence type="ECO:0000313" key="2">
    <source>
        <dbReference type="EMBL" id="MCP8888737.1"/>
    </source>
</evidence>
<organism evidence="2 3">
    <name type="scientific">Devosia ureilytica</name>
    <dbReference type="NCBI Taxonomy" id="2952754"/>
    <lineage>
        <taxon>Bacteria</taxon>
        <taxon>Pseudomonadati</taxon>
        <taxon>Pseudomonadota</taxon>
        <taxon>Alphaproteobacteria</taxon>
        <taxon>Hyphomicrobiales</taxon>
        <taxon>Devosiaceae</taxon>
        <taxon>Devosia</taxon>
    </lineage>
</organism>
<keyword evidence="3" id="KW-1185">Reference proteome</keyword>
<dbReference type="GO" id="GO:0003677">
    <property type="term" value="F:DNA binding"/>
    <property type="evidence" value="ECO:0007669"/>
    <property type="project" value="InterPro"/>
</dbReference>
<dbReference type="Pfam" id="PF01381">
    <property type="entry name" value="HTH_3"/>
    <property type="match status" value="1"/>
</dbReference>
<proteinExistence type="predicted"/>
<sequence>MPASLRGVELLNWQKLVDEAVERRKEGGMTKREHAALAGVSAPTMAAFERGETTLSLAKAFDILRVVGLMDEPVAAGAQERFLRESIERWQSLVKDLPAKSPARFPDGHYRVDYCFGGELKTPTMREFEYMLREVSRTKYSGWSVFMFMTREEFRPREIDGSIETWLPPSEIVERTFDDAAHCDFWRGVPSGRMFLIRGYQEDGQETFPAGTVFDTTLPIWRLGEILLHASNLAQLLAKDDPLSLTVKLRALYSGLRGRQLRSWANPLAGPIMEGRPSRSDEVLLETELSVKDIKEDLAAVLTPLVSQLFERFDAESVSYDFVKSEVSKLTKSRF</sequence>
<dbReference type="SUPFAM" id="SSF47413">
    <property type="entry name" value="lambda repressor-like DNA-binding domains"/>
    <property type="match status" value="1"/>
</dbReference>
<evidence type="ECO:0000313" key="3">
    <source>
        <dbReference type="Proteomes" id="UP001060275"/>
    </source>
</evidence>
<name>A0A9Q4ASA9_9HYPH</name>
<dbReference type="RefSeq" id="WP_254675981.1">
    <property type="nucleotide sequence ID" value="NZ_JAMWDU010000006.1"/>
</dbReference>
<gene>
    <name evidence="2" type="ORF">NF348_16615</name>
</gene>
<protein>
    <submittedName>
        <fullName evidence="2">Helix-turn-helix domain-containing protein</fullName>
    </submittedName>
</protein>